<dbReference type="GO" id="GO:0008374">
    <property type="term" value="F:O-acyltransferase activity"/>
    <property type="evidence" value="ECO:0007669"/>
    <property type="project" value="TreeGrafter"/>
</dbReference>
<sequence>MVKKMGEPDIAALAKKEIFQKIADGDWYQYGHEPKLQAIVKHSAQVVQHINDVAKTDQAEALKQLHAFLPHLGKDVEIYFPITGIEYPGSLYVGDHSFINSGLQFLSAAKVTIGQYCFIGPNCRFFTPNHHPTNKQLRRDGWQYDLPITIGDDCWFGGDVIFLPGVTVGNNVVIGAGSVVTKDLPDNVIAAGNPARIIRHVDAED</sequence>
<evidence type="ECO:0000313" key="4">
    <source>
        <dbReference type="Proteomes" id="UP000051162"/>
    </source>
</evidence>
<dbReference type="PANTHER" id="PTHR23416">
    <property type="entry name" value="SIALIC ACID SYNTHASE-RELATED"/>
    <property type="match status" value="1"/>
</dbReference>
<protein>
    <submittedName>
        <fullName evidence="3">Maltose O-acetyltransferase</fullName>
    </submittedName>
</protein>
<dbReference type="AlphaFoldDB" id="A0A0R1JQ59"/>
<reference evidence="3 4" key="1">
    <citation type="journal article" date="2015" name="Genome Announc.">
        <title>Expanding the biotechnology potential of lactobacilli through comparative genomics of 213 strains and associated genera.</title>
        <authorList>
            <person name="Sun Z."/>
            <person name="Harris H.M."/>
            <person name="McCann A."/>
            <person name="Guo C."/>
            <person name="Argimon S."/>
            <person name="Zhang W."/>
            <person name="Yang X."/>
            <person name="Jeffery I.B."/>
            <person name="Cooney J.C."/>
            <person name="Kagawa T.F."/>
            <person name="Liu W."/>
            <person name="Song Y."/>
            <person name="Salvetti E."/>
            <person name="Wrobel A."/>
            <person name="Rasinkangas P."/>
            <person name="Parkhill J."/>
            <person name="Rea M.C."/>
            <person name="O'Sullivan O."/>
            <person name="Ritari J."/>
            <person name="Douillard F.P."/>
            <person name="Paul Ross R."/>
            <person name="Yang R."/>
            <person name="Briner A.E."/>
            <person name="Felis G.E."/>
            <person name="de Vos W.M."/>
            <person name="Barrangou R."/>
            <person name="Klaenhammer T.R."/>
            <person name="Caufield P.W."/>
            <person name="Cui Y."/>
            <person name="Zhang H."/>
            <person name="O'Toole P.W."/>
        </authorList>
    </citation>
    <scope>NUCLEOTIDE SEQUENCE [LARGE SCALE GENOMIC DNA]</scope>
    <source>
        <strain evidence="3 4">DSM 19117</strain>
    </source>
</reference>
<dbReference type="GeneID" id="84783757"/>
<dbReference type="PATRIC" id="fig|1423773.3.peg.454"/>
<dbReference type="EMBL" id="AZDT01000058">
    <property type="protein sequence ID" value="KRK73606.1"/>
    <property type="molecule type" value="Genomic_DNA"/>
</dbReference>
<dbReference type="Gene3D" id="2.160.10.10">
    <property type="entry name" value="Hexapeptide repeat proteins"/>
    <property type="match status" value="1"/>
</dbReference>
<evidence type="ECO:0000256" key="1">
    <source>
        <dbReference type="ARBA" id="ARBA00007274"/>
    </source>
</evidence>
<keyword evidence="4" id="KW-1185">Reference proteome</keyword>
<gene>
    <name evidence="3" type="ORF">FD30_GL000445</name>
</gene>
<evidence type="ECO:0000256" key="2">
    <source>
        <dbReference type="ARBA" id="ARBA00022679"/>
    </source>
</evidence>
<comment type="similarity">
    <text evidence="1">Belongs to the transferase hexapeptide repeat family.</text>
</comment>
<proteinExistence type="inferred from homology"/>
<evidence type="ECO:0000313" key="3">
    <source>
        <dbReference type="EMBL" id="KRK73606.1"/>
    </source>
</evidence>
<dbReference type="Pfam" id="PF00132">
    <property type="entry name" value="Hexapep"/>
    <property type="match status" value="1"/>
</dbReference>
<comment type="caution">
    <text evidence="3">The sequence shown here is derived from an EMBL/GenBank/DDBJ whole genome shotgun (WGS) entry which is preliminary data.</text>
</comment>
<keyword evidence="2 3" id="KW-0808">Transferase</keyword>
<dbReference type="CDD" id="cd03357">
    <property type="entry name" value="LbH_MAT_GAT"/>
    <property type="match status" value="1"/>
</dbReference>
<name>A0A0R1JQ59_9LACO</name>
<accession>A0A0R1JQ59</accession>
<dbReference type="OrthoDB" id="9812571at2"/>
<dbReference type="SUPFAM" id="SSF51161">
    <property type="entry name" value="Trimeric LpxA-like enzymes"/>
    <property type="match status" value="1"/>
</dbReference>
<dbReference type="InterPro" id="IPR001451">
    <property type="entry name" value="Hexapep"/>
</dbReference>
<organism evidence="3 4">
    <name type="scientific">Levilactobacillus namurensis DSM 19117</name>
    <dbReference type="NCBI Taxonomy" id="1423773"/>
    <lineage>
        <taxon>Bacteria</taxon>
        <taxon>Bacillati</taxon>
        <taxon>Bacillota</taxon>
        <taxon>Bacilli</taxon>
        <taxon>Lactobacillales</taxon>
        <taxon>Lactobacillaceae</taxon>
        <taxon>Levilactobacillus</taxon>
    </lineage>
</organism>
<dbReference type="InterPro" id="IPR051159">
    <property type="entry name" value="Hexapeptide_acetyltransf"/>
</dbReference>
<dbReference type="Proteomes" id="UP000051162">
    <property type="component" value="Unassembled WGS sequence"/>
</dbReference>
<dbReference type="InterPro" id="IPR011004">
    <property type="entry name" value="Trimer_LpxA-like_sf"/>
</dbReference>
<dbReference type="RefSeq" id="WP_056944730.1">
    <property type="nucleotide sequence ID" value="NZ_AZDT01000058.1"/>
</dbReference>
<dbReference type="PANTHER" id="PTHR23416:SF23">
    <property type="entry name" value="ACETYLTRANSFERASE C18B11.09C-RELATED"/>
    <property type="match status" value="1"/>
</dbReference>